<proteinExistence type="predicted"/>
<name>A0A4S8MGB6_DENBC</name>
<organism evidence="2 3">
    <name type="scientific">Dendrothele bispora (strain CBS 962.96)</name>
    <dbReference type="NCBI Taxonomy" id="1314807"/>
    <lineage>
        <taxon>Eukaryota</taxon>
        <taxon>Fungi</taxon>
        <taxon>Dikarya</taxon>
        <taxon>Basidiomycota</taxon>
        <taxon>Agaricomycotina</taxon>
        <taxon>Agaricomycetes</taxon>
        <taxon>Agaricomycetidae</taxon>
        <taxon>Agaricales</taxon>
        <taxon>Agaricales incertae sedis</taxon>
        <taxon>Dendrothele</taxon>
    </lineage>
</organism>
<dbReference type="Proteomes" id="UP000297245">
    <property type="component" value="Unassembled WGS sequence"/>
</dbReference>
<feature type="region of interest" description="Disordered" evidence="1">
    <location>
        <begin position="82"/>
        <end position="113"/>
    </location>
</feature>
<evidence type="ECO:0000313" key="2">
    <source>
        <dbReference type="EMBL" id="THV01677.1"/>
    </source>
</evidence>
<gene>
    <name evidence="2" type="ORF">K435DRAFT_853539</name>
</gene>
<evidence type="ECO:0000256" key="1">
    <source>
        <dbReference type="SAM" id="MobiDB-lite"/>
    </source>
</evidence>
<sequence length="151" mass="16955">MLLDALFTSDLVPARLVASYLPAIEVSGTKLLLLQQTLEGRFNDLSEDFGLSPSRFRRCLEENWSFVAGSHAIRYGLGGHHHSPPHKHAPSCLPTSKTNPWTNSSDVPHEVRKTEEERRRDWINFMEAVGKLWIAGEEFWSSGGTALGARR</sequence>
<keyword evidence="3" id="KW-1185">Reference proteome</keyword>
<dbReference type="AlphaFoldDB" id="A0A4S8MGB6"/>
<dbReference type="EMBL" id="ML179086">
    <property type="protein sequence ID" value="THV01677.1"/>
    <property type="molecule type" value="Genomic_DNA"/>
</dbReference>
<protein>
    <submittedName>
        <fullName evidence="2">Uncharacterized protein</fullName>
    </submittedName>
</protein>
<reference evidence="2 3" key="1">
    <citation type="journal article" date="2019" name="Nat. Ecol. Evol.">
        <title>Megaphylogeny resolves global patterns of mushroom evolution.</title>
        <authorList>
            <person name="Varga T."/>
            <person name="Krizsan K."/>
            <person name="Foldi C."/>
            <person name="Dima B."/>
            <person name="Sanchez-Garcia M."/>
            <person name="Sanchez-Ramirez S."/>
            <person name="Szollosi G.J."/>
            <person name="Szarkandi J.G."/>
            <person name="Papp V."/>
            <person name="Albert L."/>
            <person name="Andreopoulos W."/>
            <person name="Angelini C."/>
            <person name="Antonin V."/>
            <person name="Barry K.W."/>
            <person name="Bougher N.L."/>
            <person name="Buchanan P."/>
            <person name="Buyck B."/>
            <person name="Bense V."/>
            <person name="Catcheside P."/>
            <person name="Chovatia M."/>
            <person name="Cooper J."/>
            <person name="Damon W."/>
            <person name="Desjardin D."/>
            <person name="Finy P."/>
            <person name="Geml J."/>
            <person name="Haridas S."/>
            <person name="Hughes K."/>
            <person name="Justo A."/>
            <person name="Karasinski D."/>
            <person name="Kautmanova I."/>
            <person name="Kiss B."/>
            <person name="Kocsube S."/>
            <person name="Kotiranta H."/>
            <person name="LaButti K.M."/>
            <person name="Lechner B.E."/>
            <person name="Liimatainen K."/>
            <person name="Lipzen A."/>
            <person name="Lukacs Z."/>
            <person name="Mihaltcheva S."/>
            <person name="Morgado L.N."/>
            <person name="Niskanen T."/>
            <person name="Noordeloos M.E."/>
            <person name="Ohm R.A."/>
            <person name="Ortiz-Santana B."/>
            <person name="Ovrebo C."/>
            <person name="Racz N."/>
            <person name="Riley R."/>
            <person name="Savchenko A."/>
            <person name="Shiryaev A."/>
            <person name="Soop K."/>
            <person name="Spirin V."/>
            <person name="Szebenyi C."/>
            <person name="Tomsovsky M."/>
            <person name="Tulloss R.E."/>
            <person name="Uehling J."/>
            <person name="Grigoriev I.V."/>
            <person name="Vagvolgyi C."/>
            <person name="Papp T."/>
            <person name="Martin F.M."/>
            <person name="Miettinen O."/>
            <person name="Hibbett D.S."/>
            <person name="Nagy L.G."/>
        </authorList>
    </citation>
    <scope>NUCLEOTIDE SEQUENCE [LARGE SCALE GENOMIC DNA]</scope>
    <source>
        <strain evidence="2 3">CBS 962.96</strain>
    </source>
</reference>
<accession>A0A4S8MGB6</accession>
<evidence type="ECO:0000313" key="3">
    <source>
        <dbReference type="Proteomes" id="UP000297245"/>
    </source>
</evidence>
<feature type="compositionally biased region" description="Polar residues" evidence="1">
    <location>
        <begin position="93"/>
        <end position="106"/>
    </location>
</feature>